<dbReference type="Gene3D" id="3.40.710.10">
    <property type="entry name" value="DD-peptidase/beta-lactamase superfamily"/>
    <property type="match status" value="1"/>
</dbReference>
<dbReference type="Gene3D" id="3.50.80.20">
    <property type="entry name" value="D-Ala-D-Ala carboxypeptidase C, peptidase S13"/>
    <property type="match status" value="1"/>
</dbReference>
<sequence length="479" mass="52382">MTEMFFKFTSTFLFCGLTTGLFAQTLQSEALNLAKKFQISPDKLSILTVKVGGKKETLIDINSNKKLTLASLSKVVTSYSVLQNFSLDHQFITRIKTDGRIVNSTLEGNLYLIGGGDPSFGPEGMSELILALKKKGVKKITGDIIVDDSYFDNVRYDESRGDKRADFIYDAPVGAMSYNWNSIKVTITPGKNGEKAKVDVFPPNDYVRVSGHIRTKSGRSNDVIAERRRKKNGENILLLRGSLGQGHGSLVFERNITDPDLWSGHNLIYGLKKQGISISGKILNGVAPSAGLALAEYRGKNTLGILSDLNKDSNNHVAEMLAKAIAVKNHKQGSIFEGVKIINQETKSLAMTPQGYSFVSPSGLSPQNQISSANMLKILQGIASNKQQHEVFMQSLPVAGVDGTLKKRKIASTKVEWVKAKTGFITGAIALGGYAKKNDGTLVAFSFIYNGSDKEQRVTDFYDHLIAEIMDKDNSISIH</sequence>
<gene>
    <name evidence="3" type="primary">dacB</name>
    <name evidence="3" type="ORF">SOO65_16830</name>
</gene>
<dbReference type="PANTHER" id="PTHR30023">
    <property type="entry name" value="D-ALANYL-D-ALANINE CARBOXYPEPTIDASE"/>
    <property type="match status" value="1"/>
</dbReference>
<keyword evidence="3" id="KW-0121">Carboxypeptidase</keyword>
<protein>
    <submittedName>
        <fullName evidence="3">D-alanyl-D-alanine carboxypeptidase/D-alanyl-D-alanine-endopeptidase</fullName>
        <ecNumber evidence="3">3.4.16.4</ecNumber>
    </submittedName>
</protein>
<dbReference type="EMBL" id="CP139487">
    <property type="protein sequence ID" value="WPU64361.1"/>
    <property type="molecule type" value="Genomic_DNA"/>
</dbReference>
<organism evidence="3 4">
    <name type="scientific">Peredibacter starrii</name>
    <dbReference type="NCBI Taxonomy" id="28202"/>
    <lineage>
        <taxon>Bacteria</taxon>
        <taxon>Pseudomonadati</taxon>
        <taxon>Bdellovibrionota</taxon>
        <taxon>Bacteriovoracia</taxon>
        <taxon>Bacteriovoracales</taxon>
        <taxon>Bacteriovoracaceae</taxon>
        <taxon>Peredibacter</taxon>
    </lineage>
</organism>
<dbReference type="AlphaFoldDB" id="A0AAX4HMB8"/>
<comment type="similarity">
    <text evidence="1">Belongs to the peptidase S13 family.</text>
</comment>
<evidence type="ECO:0000256" key="2">
    <source>
        <dbReference type="ARBA" id="ARBA00022801"/>
    </source>
</evidence>
<dbReference type="Proteomes" id="UP001324634">
    <property type="component" value="Chromosome"/>
</dbReference>
<dbReference type="InterPro" id="IPR012338">
    <property type="entry name" value="Beta-lactam/transpept-like"/>
</dbReference>
<dbReference type="EC" id="3.4.16.4" evidence="3"/>
<keyword evidence="4" id="KW-1185">Reference proteome</keyword>
<name>A0AAX4HMB8_9BACT</name>
<keyword evidence="3" id="KW-0645">Protease</keyword>
<evidence type="ECO:0000313" key="3">
    <source>
        <dbReference type="EMBL" id="WPU64361.1"/>
    </source>
</evidence>
<dbReference type="RefSeq" id="WP_321393035.1">
    <property type="nucleotide sequence ID" value="NZ_CP139487.1"/>
</dbReference>
<dbReference type="GO" id="GO:0000270">
    <property type="term" value="P:peptidoglycan metabolic process"/>
    <property type="evidence" value="ECO:0007669"/>
    <property type="project" value="TreeGrafter"/>
</dbReference>
<keyword evidence="2 3" id="KW-0378">Hydrolase</keyword>
<dbReference type="NCBIfam" id="TIGR00666">
    <property type="entry name" value="PBP4"/>
    <property type="match status" value="1"/>
</dbReference>
<evidence type="ECO:0000313" key="4">
    <source>
        <dbReference type="Proteomes" id="UP001324634"/>
    </source>
</evidence>
<dbReference type="GO" id="GO:0006508">
    <property type="term" value="P:proteolysis"/>
    <property type="evidence" value="ECO:0007669"/>
    <property type="project" value="InterPro"/>
</dbReference>
<dbReference type="SUPFAM" id="SSF56601">
    <property type="entry name" value="beta-lactamase/transpeptidase-like"/>
    <property type="match status" value="1"/>
</dbReference>
<dbReference type="GO" id="GO:0009002">
    <property type="term" value="F:serine-type D-Ala-D-Ala carboxypeptidase activity"/>
    <property type="evidence" value="ECO:0007669"/>
    <property type="project" value="UniProtKB-EC"/>
</dbReference>
<dbReference type="PRINTS" id="PR00922">
    <property type="entry name" value="DADACBPTASE3"/>
</dbReference>
<dbReference type="PANTHER" id="PTHR30023:SF0">
    <property type="entry name" value="PENICILLIN-SENSITIVE CARBOXYPEPTIDASE A"/>
    <property type="match status" value="1"/>
</dbReference>
<accession>A0AAX4HMB8</accession>
<evidence type="ECO:0000256" key="1">
    <source>
        <dbReference type="ARBA" id="ARBA00006096"/>
    </source>
</evidence>
<reference evidence="3 4" key="1">
    <citation type="submission" date="2023-11" db="EMBL/GenBank/DDBJ databases">
        <title>Peredibacter starrii A3.12.</title>
        <authorList>
            <person name="Mitchell R.J."/>
        </authorList>
    </citation>
    <scope>NUCLEOTIDE SEQUENCE [LARGE SCALE GENOMIC DNA]</scope>
    <source>
        <strain evidence="3 4">A3.12</strain>
    </source>
</reference>
<dbReference type="KEGG" id="psti:SOO65_16830"/>
<dbReference type="InterPro" id="IPR000667">
    <property type="entry name" value="Peptidase_S13"/>
</dbReference>
<proteinExistence type="inferred from homology"/>
<dbReference type="Pfam" id="PF02113">
    <property type="entry name" value="Peptidase_S13"/>
    <property type="match status" value="1"/>
</dbReference>